<dbReference type="Pfam" id="PF14472">
    <property type="entry name" value="DUF4429"/>
    <property type="match status" value="2"/>
</dbReference>
<comment type="caution">
    <text evidence="4">The sequence shown here is derived from an EMBL/GenBank/DDBJ whole genome shotgun (WGS) entry which is preliminary data.</text>
</comment>
<reference evidence="4 5" key="1">
    <citation type="journal article" date="2014" name="Int. J. Syst. Evol. Microbiol.">
        <title>Complete genome sequence of Corynebacterium casei LMG S-19264T (=DSM 44701T), isolated from a smear-ripened cheese.</title>
        <authorList>
            <consortium name="US DOE Joint Genome Institute (JGI-PGF)"/>
            <person name="Walter F."/>
            <person name="Albersmeier A."/>
            <person name="Kalinowski J."/>
            <person name="Ruckert C."/>
        </authorList>
    </citation>
    <scope>NUCLEOTIDE SEQUENCE [LARGE SCALE GENOMIC DNA]</scope>
    <source>
        <strain evidence="4 5">KCTC 19473</strain>
    </source>
</reference>
<protein>
    <recommendedName>
        <fullName evidence="6">DUF4429 domain-containing protein</fullName>
    </recommendedName>
</protein>
<name>A0A918X8S1_9ACTN</name>
<feature type="domain" description="DUF4429" evidence="3">
    <location>
        <begin position="11"/>
        <end position="108"/>
    </location>
</feature>
<feature type="region of interest" description="Disordered" evidence="1">
    <location>
        <begin position="243"/>
        <end position="265"/>
    </location>
</feature>
<gene>
    <name evidence="4" type="ORF">GCM10007147_09240</name>
</gene>
<evidence type="ECO:0000259" key="2">
    <source>
        <dbReference type="Pfam" id="PF09851"/>
    </source>
</evidence>
<dbReference type="RefSeq" id="WP_017574164.1">
    <property type="nucleotide sequence ID" value="NZ_BMXL01000003.1"/>
</dbReference>
<evidence type="ECO:0000313" key="5">
    <source>
        <dbReference type="Proteomes" id="UP000654947"/>
    </source>
</evidence>
<feature type="domain" description="DUF4429" evidence="3">
    <location>
        <begin position="143"/>
        <end position="229"/>
    </location>
</feature>
<sequence length="354" mass="39132">MDDLHGNEAVWNFDGEALGIRYETKGWFRSPLLKQLGSLTVPVAAVEAVEFEPKAGRKKGWVLSLRLRERTDPYLAVGSQLDPKLQPFRLTGPARTELVAEYLADQVRFAAEQAQGPQDPYLPARLTPDLPLHISTSEGSAVLDSDGLRLLWSGSGASSYKRRKQRREYTFSEITGVETVPVDDWGWTFLRVVTARSAAGAAAQPKNDPNILRANEDDEGPYRIFLMAATIMAHLWARGAASRARTGPDGAPDTDPRDRAGLKDPNWWREAAQNTVEALVGPRSALNRPGRAGGKEKKEKGEREPAGERAHTDGTGHDTDWVYAQIERLGGLRDKGLLSEEEFSAKKAELLRRI</sequence>
<feature type="compositionally biased region" description="Basic and acidic residues" evidence="1">
    <location>
        <begin position="293"/>
        <end position="319"/>
    </location>
</feature>
<evidence type="ECO:0008006" key="6">
    <source>
        <dbReference type="Google" id="ProtNLM"/>
    </source>
</evidence>
<dbReference type="InterPro" id="IPR027860">
    <property type="entry name" value="DUF4429"/>
</dbReference>
<dbReference type="Proteomes" id="UP000654947">
    <property type="component" value="Unassembled WGS sequence"/>
</dbReference>
<organism evidence="4 5">
    <name type="scientific">Nocardiopsis kunsanensis</name>
    <dbReference type="NCBI Taxonomy" id="141693"/>
    <lineage>
        <taxon>Bacteria</taxon>
        <taxon>Bacillati</taxon>
        <taxon>Actinomycetota</taxon>
        <taxon>Actinomycetes</taxon>
        <taxon>Streptosporangiales</taxon>
        <taxon>Nocardiopsidaceae</taxon>
        <taxon>Nocardiopsis</taxon>
    </lineage>
</organism>
<dbReference type="Pfam" id="PF09851">
    <property type="entry name" value="SHOCT"/>
    <property type="match status" value="1"/>
</dbReference>
<evidence type="ECO:0000259" key="3">
    <source>
        <dbReference type="Pfam" id="PF14472"/>
    </source>
</evidence>
<evidence type="ECO:0000313" key="4">
    <source>
        <dbReference type="EMBL" id="GHD18735.1"/>
    </source>
</evidence>
<keyword evidence="5" id="KW-1185">Reference proteome</keyword>
<accession>A0A918X8S1</accession>
<dbReference type="EMBL" id="BMXL01000003">
    <property type="protein sequence ID" value="GHD18735.1"/>
    <property type="molecule type" value="Genomic_DNA"/>
</dbReference>
<proteinExistence type="predicted"/>
<feature type="region of interest" description="Disordered" evidence="1">
    <location>
        <begin position="280"/>
        <end position="319"/>
    </location>
</feature>
<dbReference type="AlphaFoldDB" id="A0A918X8S1"/>
<evidence type="ECO:0000256" key="1">
    <source>
        <dbReference type="SAM" id="MobiDB-lite"/>
    </source>
</evidence>
<dbReference type="InterPro" id="IPR018649">
    <property type="entry name" value="SHOCT"/>
</dbReference>
<feature type="domain" description="SHOCT" evidence="2">
    <location>
        <begin position="324"/>
        <end position="351"/>
    </location>
</feature>